<sequence>MLCVKKGRLKTKQVFRRPFKYGRITRVWDKSTYSLRFYLETSNTISIDVVPSVYLMNLMSLMDSRLRRHCAFIFTFSHIFCTTWV</sequence>
<evidence type="ECO:0000313" key="1">
    <source>
        <dbReference type="EMBL" id="EFC87422.1"/>
    </source>
</evidence>
<protein>
    <submittedName>
        <fullName evidence="1">Uncharacterized protein</fullName>
    </submittedName>
</protein>
<dbReference type="STRING" id="546266.NEIMUCOT_06137"/>
<organism evidence="1 2">
    <name type="scientific">Neisseria mucosa (strain ATCC 25996 / DSM 4631 / NCTC 10774 / M26)</name>
    <dbReference type="NCBI Taxonomy" id="546266"/>
    <lineage>
        <taxon>Bacteria</taxon>
        <taxon>Pseudomonadati</taxon>
        <taxon>Pseudomonadota</taxon>
        <taxon>Betaproteobacteria</taxon>
        <taxon>Neisseriales</taxon>
        <taxon>Neisseriaceae</taxon>
        <taxon>Neisseria</taxon>
    </lineage>
</organism>
<accession>D2ZZR0</accession>
<dbReference type="EMBL" id="ACDX02000020">
    <property type="protein sequence ID" value="EFC87422.1"/>
    <property type="molecule type" value="Genomic_DNA"/>
</dbReference>
<reference evidence="1 2" key="1">
    <citation type="submission" date="2009-10" db="EMBL/GenBank/DDBJ databases">
        <authorList>
            <person name="Weinstock G."/>
            <person name="Sodergren E."/>
            <person name="Clifton S."/>
            <person name="Fulton L."/>
            <person name="Fulton B."/>
            <person name="Courtney L."/>
            <person name="Fronick C."/>
            <person name="Harrison M."/>
            <person name="Strong C."/>
            <person name="Farmer C."/>
            <person name="Delahaunty K."/>
            <person name="Markovic C."/>
            <person name="Hall O."/>
            <person name="Minx P."/>
            <person name="Tomlinson C."/>
            <person name="Mitreva M."/>
            <person name="Nelson J."/>
            <person name="Hou S."/>
            <person name="Wollam A."/>
            <person name="Pepin K.H."/>
            <person name="Johnson M."/>
            <person name="Bhonagiri V."/>
            <person name="Nash W.E."/>
            <person name="Warren W."/>
            <person name="Chinwalla A."/>
            <person name="Mardis E.R."/>
            <person name="Wilson R.K."/>
        </authorList>
    </citation>
    <scope>NUCLEOTIDE SEQUENCE [LARGE SCALE GENOMIC DNA]</scope>
    <source>
        <strain evidence="2">ATCC 25996 / DSM 4631 / NCTC 10774 / M26</strain>
    </source>
</reference>
<comment type="caution">
    <text evidence="1">The sequence shown here is derived from an EMBL/GenBank/DDBJ whole genome shotgun (WGS) entry which is preliminary data.</text>
</comment>
<name>D2ZZR0_NEIM2</name>
<dbReference type="AlphaFoldDB" id="D2ZZR0"/>
<dbReference type="Proteomes" id="UP000003344">
    <property type="component" value="Unassembled WGS sequence"/>
</dbReference>
<gene>
    <name evidence="1" type="ORF">NEIMUCOT_06137</name>
</gene>
<proteinExistence type="predicted"/>
<evidence type="ECO:0000313" key="2">
    <source>
        <dbReference type="Proteomes" id="UP000003344"/>
    </source>
</evidence>